<accession>A0A0W0R0F2</accession>
<comment type="catalytic activity">
    <reaction evidence="1 5">
        <text>uridine(55) in tRNA = pseudouridine(55) in tRNA</text>
        <dbReference type="Rhea" id="RHEA:42532"/>
        <dbReference type="Rhea" id="RHEA-COMP:10101"/>
        <dbReference type="Rhea" id="RHEA-COMP:10102"/>
        <dbReference type="ChEBI" id="CHEBI:65314"/>
        <dbReference type="ChEBI" id="CHEBI:65315"/>
        <dbReference type="EC" id="5.4.99.25"/>
    </reaction>
</comment>
<dbReference type="InterPro" id="IPR020103">
    <property type="entry name" value="PsdUridine_synth_cat_dom_sf"/>
</dbReference>
<dbReference type="RefSeq" id="WP_058462915.1">
    <property type="nucleotide sequence ID" value="NZ_CAAAHS010000006.1"/>
</dbReference>
<comment type="function">
    <text evidence="5">Responsible for synthesis of pseudouridine from uracil-55 in the psi GC loop of transfer RNAs.</text>
</comment>
<dbReference type="PATRIC" id="fig|45056.6.peg.1907"/>
<dbReference type="Pfam" id="PF09157">
    <property type="entry name" value="TruB-C_2"/>
    <property type="match status" value="1"/>
</dbReference>
<dbReference type="PANTHER" id="PTHR13767:SF2">
    <property type="entry name" value="PSEUDOURIDYLATE SYNTHASE TRUB1"/>
    <property type="match status" value="1"/>
</dbReference>
<evidence type="ECO:0000256" key="3">
    <source>
        <dbReference type="ARBA" id="ARBA00022694"/>
    </source>
</evidence>
<dbReference type="GO" id="GO:1990481">
    <property type="term" value="P:mRNA pseudouridine synthesis"/>
    <property type="evidence" value="ECO:0007669"/>
    <property type="project" value="TreeGrafter"/>
</dbReference>
<keyword evidence="4 5" id="KW-0413">Isomerase</keyword>
<dbReference type="SUPFAM" id="SSF88697">
    <property type="entry name" value="PUA domain-like"/>
    <property type="match status" value="1"/>
</dbReference>
<dbReference type="InterPro" id="IPR036974">
    <property type="entry name" value="PUA_sf"/>
</dbReference>
<reference evidence="10 12" key="2">
    <citation type="submission" date="2018-12" db="EMBL/GenBank/DDBJ databases">
        <authorList>
            <consortium name="Pathogen Informatics"/>
        </authorList>
    </citation>
    <scope>NUCLEOTIDE SEQUENCE [LARGE SCALE GENOMIC DNA]</scope>
    <source>
        <strain evidence="10 12">NCTC12735</strain>
        <plasmid evidence="12">24</plasmid>
    </source>
</reference>
<evidence type="ECO:0000256" key="5">
    <source>
        <dbReference type="HAMAP-Rule" id="MF_01080"/>
    </source>
</evidence>
<dbReference type="InterPro" id="IPR014780">
    <property type="entry name" value="tRNA_psdUridine_synth_TruB"/>
</dbReference>
<dbReference type="HAMAP" id="MF_01080">
    <property type="entry name" value="TruB_bact"/>
    <property type="match status" value="1"/>
</dbReference>
<evidence type="ECO:0000313" key="11">
    <source>
        <dbReference type="Proteomes" id="UP000054859"/>
    </source>
</evidence>
<dbReference type="GO" id="GO:0003723">
    <property type="term" value="F:RNA binding"/>
    <property type="evidence" value="ECO:0007669"/>
    <property type="project" value="InterPro"/>
</dbReference>
<dbReference type="GO" id="GO:0031119">
    <property type="term" value="P:tRNA pseudouridine synthesis"/>
    <property type="evidence" value="ECO:0007669"/>
    <property type="project" value="UniProtKB-UniRule"/>
</dbReference>
<sequence length="305" mass="34014">MSKNEKLAINGILLVNKSYGKSSNAILQQVKWLYHAKKAGHTGSLDPMATGMLPICFGEATKFSQFLLDADKCYEATGVLGKTTNTGDAMGELVNEVTDFQVTKEDLLNALNQFKGETRQTPSMFSALKHKGKPLYTYARQGIEIEREARKIIIHKLELIEFHGKEFRVLIRCSKGTYVRNLIEDIGNNLGVGAHVSQLHRVYTAGFEDEKMYTVEELSTQAFEKLNTYLLPIDRAVRHLPEIKISPEQVITLQKGVPVQLKEVQLKGLVRLYNATSLEFIGIGEVGDTGKLVSKRLLSTSPELS</sequence>
<dbReference type="InterPro" id="IPR032819">
    <property type="entry name" value="TruB_C"/>
</dbReference>
<dbReference type="Proteomes" id="UP000054859">
    <property type="component" value="Unassembled WGS sequence"/>
</dbReference>
<dbReference type="Gene3D" id="3.30.2350.10">
    <property type="entry name" value="Pseudouridine synthase"/>
    <property type="match status" value="1"/>
</dbReference>
<dbReference type="CDD" id="cd21152">
    <property type="entry name" value="PUA_TruB_bacterial"/>
    <property type="match status" value="1"/>
</dbReference>
<keyword evidence="11" id="KW-1185">Reference proteome</keyword>
<keyword evidence="10" id="KW-0614">Plasmid</keyword>
<name>A0A0W0R0F2_9GAMM</name>
<dbReference type="PANTHER" id="PTHR13767">
    <property type="entry name" value="TRNA-PSEUDOURIDINE SYNTHASE"/>
    <property type="match status" value="1"/>
</dbReference>
<feature type="domain" description="tRNA pseudouridine synthase II TruB subfamily 1 C-terminal" evidence="7">
    <location>
        <begin position="241"/>
        <end position="298"/>
    </location>
</feature>
<gene>
    <name evidence="5 9" type="primary">truB</name>
    <name evidence="9" type="ORF">Lade_1845</name>
    <name evidence="10" type="ORF">NCTC12735_01563</name>
</gene>
<dbReference type="Pfam" id="PF16198">
    <property type="entry name" value="TruB_C_2"/>
    <property type="match status" value="1"/>
</dbReference>
<dbReference type="InterPro" id="IPR015947">
    <property type="entry name" value="PUA-like_sf"/>
</dbReference>
<organism evidence="9 11">
    <name type="scientific">Legionella adelaidensis</name>
    <dbReference type="NCBI Taxonomy" id="45056"/>
    <lineage>
        <taxon>Bacteria</taxon>
        <taxon>Pseudomonadati</taxon>
        <taxon>Pseudomonadota</taxon>
        <taxon>Gammaproteobacteria</taxon>
        <taxon>Legionellales</taxon>
        <taxon>Legionellaceae</taxon>
        <taxon>Legionella</taxon>
    </lineage>
</organism>
<dbReference type="Proteomes" id="UP000281170">
    <property type="component" value="Plasmid 24"/>
</dbReference>
<keyword evidence="3 5" id="KW-0819">tRNA processing</keyword>
<dbReference type="NCBIfam" id="TIGR00431">
    <property type="entry name" value="TruB"/>
    <property type="match status" value="1"/>
</dbReference>
<evidence type="ECO:0000259" key="8">
    <source>
        <dbReference type="Pfam" id="PF16198"/>
    </source>
</evidence>
<geneLocation type="plasmid" evidence="10 12">
    <name>24</name>
</geneLocation>
<evidence type="ECO:0000256" key="4">
    <source>
        <dbReference type="ARBA" id="ARBA00023235"/>
    </source>
</evidence>
<feature type="domain" description="Pseudouridine synthase II N-terminal" evidence="6">
    <location>
        <begin position="31"/>
        <end position="179"/>
    </location>
</feature>
<evidence type="ECO:0000256" key="2">
    <source>
        <dbReference type="ARBA" id="ARBA00005642"/>
    </source>
</evidence>
<dbReference type="OrthoDB" id="9802309at2"/>
<evidence type="ECO:0000259" key="7">
    <source>
        <dbReference type="Pfam" id="PF09157"/>
    </source>
</evidence>
<dbReference type="GO" id="GO:0160148">
    <property type="term" value="F:tRNA pseudouridine(55) synthase activity"/>
    <property type="evidence" value="ECO:0007669"/>
    <property type="project" value="UniProtKB-EC"/>
</dbReference>
<proteinExistence type="inferred from homology"/>
<protein>
    <recommendedName>
        <fullName evidence="5">tRNA pseudouridine synthase B</fullName>
        <ecNumber evidence="5">5.4.99.25</ecNumber>
    </recommendedName>
    <alternativeName>
        <fullName evidence="5">tRNA pseudouridine(55) synthase</fullName>
        <shortName evidence="5">Psi55 synthase</shortName>
    </alternativeName>
    <alternativeName>
        <fullName evidence="5">tRNA pseudouridylate synthase</fullName>
    </alternativeName>
    <alternativeName>
        <fullName evidence="5">tRNA-uridine isomerase</fullName>
    </alternativeName>
</protein>
<feature type="active site" description="Nucleophile" evidence="5">
    <location>
        <position position="46"/>
    </location>
</feature>
<feature type="domain" description="tRNA pseudouridylate synthase B C-terminal" evidence="8">
    <location>
        <begin position="180"/>
        <end position="237"/>
    </location>
</feature>
<dbReference type="EMBL" id="LNKA01000019">
    <property type="protein sequence ID" value="KTC64551.1"/>
    <property type="molecule type" value="Genomic_DNA"/>
</dbReference>
<dbReference type="CDD" id="cd02573">
    <property type="entry name" value="PseudoU_synth_EcTruB"/>
    <property type="match status" value="1"/>
</dbReference>
<dbReference type="InterPro" id="IPR015240">
    <property type="entry name" value="tRNA_sdUridine_synth_fam1_C"/>
</dbReference>
<dbReference type="SUPFAM" id="SSF55120">
    <property type="entry name" value="Pseudouridine synthase"/>
    <property type="match status" value="1"/>
</dbReference>
<comment type="similarity">
    <text evidence="2 5">Belongs to the pseudouridine synthase TruB family. Type 1 subfamily.</text>
</comment>
<dbReference type="AlphaFoldDB" id="A0A0W0R0F2"/>
<dbReference type="EC" id="5.4.99.25" evidence="5"/>
<dbReference type="KEGG" id="ladl:NCTC12735_01563"/>
<evidence type="ECO:0000313" key="12">
    <source>
        <dbReference type="Proteomes" id="UP000281170"/>
    </source>
</evidence>
<evidence type="ECO:0000313" key="9">
    <source>
        <dbReference type="EMBL" id="KTC64551.1"/>
    </source>
</evidence>
<dbReference type="Pfam" id="PF01509">
    <property type="entry name" value="TruB_N"/>
    <property type="match status" value="1"/>
</dbReference>
<dbReference type="InterPro" id="IPR002501">
    <property type="entry name" value="PsdUridine_synth_N"/>
</dbReference>
<evidence type="ECO:0000256" key="1">
    <source>
        <dbReference type="ARBA" id="ARBA00000385"/>
    </source>
</evidence>
<evidence type="ECO:0000259" key="6">
    <source>
        <dbReference type="Pfam" id="PF01509"/>
    </source>
</evidence>
<dbReference type="STRING" id="45056.Lade_1845"/>
<reference evidence="9 11" key="1">
    <citation type="submission" date="2015-11" db="EMBL/GenBank/DDBJ databases">
        <title>Identification of large and diverse effector repertoires of 38 Legionella species.</title>
        <authorList>
            <person name="Burstein D."/>
            <person name="Amaro F."/>
            <person name="Zusman T."/>
            <person name="Lifshitz Z."/>
            <person name="Cohen O."/>
            <person name="Gilbert J.A."/>
            <person name="Pupko T."/>
            <person name="Shuman H.A."/>
            <person name="Segal G."/>
        </authorList>
    </citation>
    <scope>NUCLEOTIDE SEQUENCE [LARGE SCALE GENOMIC DNA]</scope>
    <source>
        <strain evidence="9 11">1762-AUS-E</strain>
    </source>
</reference>
<dbReference type="Gene3D" id="2.30.130.10">
    <property type="entry name" value="PUA domain"/>
    <property type="match status" value="1"/>
</dbReference>
<evidence type="ECO:0000313" key="10">
    <source>
        <dbReference type="EMBL" id="VEH85919.1"/>
    </source>
</evidence>
<dbReference type="EMBL" id="LR134433">
    <property type="protein sequence ID" value="VEH85919.1"/>
    <property type="molecule type" value="Genomic_DNA"/>
</dbReference>